<feature type="region of interest" description="Disordered" evidence="5">
    <location>
        <begin position="1"/>
        <end position="69"/>
    </location>
</feature>
<name>A0A921IXN9_9BIFI</name>
<feature type="domain" description="Gram-positive cocci surface proteins LPxTG" evidence="7">
    <location>
        <begin position="1259"/>
        <end position="1294"/>
    </location>
</feature>
<dbReference type="NCBIfam" id="TIGR03786">
    <property type="entry name" value="strep_pil_rpt"/>
    <property type="match status" value="1"/>
</dbReference>
<keyword evidence="6" id="KW-0472">Membrane</keyword>
<evidence type="ECO:0000256" key="5">
    <source>
        <dbReference type="SAM" id="MobiDB-lite"/>
    </source>
</evidence>
<dbReference type="Gene3D" id="2.60.40.1140">
    <property type="entry name" value="Collagen-binding surface protein Cna, B-type domain"/>
    <property type="match status" value="1"/>
</dbReference>
<dbReference type="NCBIfam" id="TIGR01167">
    <property type="entry name" value="LPXTG_anchor"/>
    <property type="match status" value="1"/>
</dbReference>
<feature type="domain" description="PA14" evidence="8">
    <location>
        <begin position="219"/>
        <end position="427"/>
    </location>
</feature>
<evidence type="ECO:0000313" key="9">
    <source>
        <dbReference type="EMBL" id="HJG41037.1"/>
    </source>
</evidence>
<dbReference type="PANTHER" id="PTHR31137">
    <property type="entry name" value="PROTEIN PSIB-RELATED-RELATED"/>
    <property type="match status" value="1"/>
</dbReference>
<comment type="caution">
    <text evidence="9">The sequence shown here is derived from an EMBL/GenBank/DDBJ whole genome shotgun (WGS) entry which is preliminary data.</text>
</comment>
<dbReference type="InterPro" id="IPR055382">
    <property type="entry name" value="DUF7601"/>
</dbReference>
<keyword evidence="3" id="KW-0732">Signal</keyword>
<evidence type="ECO:0000259" key="7">
    <source>
        <dbReference type="PROSITE" id="PS50847"/>
    </source>
</evidence>
<dbReference type="GO" id="GO:0005975">
    <property type="term" value="P:carbohydrate metabolic process"/>
    <property type="evidence" value="ECO:0007669"/>
    <property type="project" value="UniProtKB-ARBA"/>
</dbReference>
<dbReference type="GO" id="GO:0005576">
    <property type="term" value="C:extracellular region"/>
    <property type="evidence" value="ECO:0007669"/>
    <property type="project" value="TreeGrafter"/>
</dbReference>
<evidence type="ECO:0000256" key="4">
    <source>
        <dbReference type="ARBA" id="ARBA00023088"/>
    </source>
</evidence>
<dbReference type="Proteomes" id="UP000786560">
    <property type="component" value="Unassembled WGS sequence"/>
</dbReference>
<evidence type="ECO:0000259" key="8">
    <source>
        <dbReference type="PROSITE" id="PS51820"/>
    </source>
</evidence>
<dbReference type="InterPro" id="IPR051154">
    <property type="entry name" value="Prespore-cell_inducing_factor"/>
</dbReference>
<dbReference type="InterPro" id="IPR038174">
    <property type="entry name" value="Strep_pil_link_sf"/>
</dbReference>
<dbReference type="PROSITE" id="PS51820">
    <property type="entry name" value="PA14"/>
    <property type="match status" value="1"/>
</dbReference>
<sequence length="1294" mass="139591">MASGQETSESQDASEDSVAEGAEGEAGGTADTTDAQNAGQDDAIGDDAKTDDGSTDKVDTSSKAKSADADANNVDAIGASDAGVSTLALNAGTVQGVSPRGTTIDLFDYTALDINNDHEFQFNDGKSEKLWNSWTGNSGNHGSNNSWNYGYPRTGIVANTLDDDGYPKLSGKTFSGYGFNTNGQWSWKSNQTIGTESLGYLFDDTTQPGKKTYRDVSGLLQVNDDGYYYYDSETNFAHFDEDSNGFTLYDKPAVDYESIHGQFFPFANMNNVSEHVQASDTLNYHFGVAMETQFMQSDDGQNNGKDVTYEFSGDDDVWVFIDGVLVGDLGGIHDPVSININFHTGNITVNATGSENPYANVAIQQTLLDCFRAANKEGTTAWNGNTFANDTYHTLNFFYMERGKGASNMSLKYNLVMIPQSEIQKVDQDGNPVPNAEFTLSVADSQYQNPQQVYQGTTDRDGSIILMDSQRHAITLDNIWTYGGNLGLGYDAGGGRRLNLILKETFTPRGYRNGSGEYRMYLWHVLNAVNKESTLLLSDDPWTTGAYAQSKVSVTAPNTFTYTEDGQAHTATTAEVLAPGKGTLFAVVEKRSDSTSDDWKIVSGDALNGWKVRDDNDVATAVEVYKSIANTEATTSFELGRSGGYESVVANLPGRIQNYTYFAGDGGLYRGAYYYSTDASNVTADTTYRVTDESTKLFGREFSALLYVPNILNRFVVQKVDADGNAIEENVEATFALYNFDNVTCTADGECAPNAGAEPVKTATTHELTMDNDHIDAHNAAVFTDLEPTGEDKPYYLFETEAPAGYDKNTHPVKVYVLDSGVYADAGDKDDGITIQRGVGRIVRSMVQFATDDVDTTLHEIVATPQLWSTTEGKWEDDPKSSKLQLQYADDGINSNTVLDYQPIGGGSRLFSTDTGIPRLMIQQLNSTTVPGTTLAGTSQDLTDTDITGLFTGTTIVQVSDKTIGSLKISKTVTGANAPQGQIFTFNIELRDSDNAAVSGTFTYGVYTADDNQLVGGSKSDITFTNGQAPITLQDGQYAVIENLPQGTDYTVTEEKAAGYIPHNTVNTTESSDGSIAAGSMDGHDTNPTQQVGSDGWEPNQTVAFTNKYTPSVTASFTIAKQIEGRGWLPDDTFSFLVGMSEKNDDAVKMPTDDNGAVLGTDENPIVIKNGTSDHKTTYGDITFTKTGTYQFTVTEVPDSAEGMTYSGAEFTVTITVNDFTNAPTVTVARTNGTDTDGNVNDDMDTVTFINHFGRVSALPLTGSDSTARSLLIAGGGVLLVAGAAWLLSRRRRV</sequence>
<reference evidence="9" key="2">
    <citation type="submission" date="2021-09" db="EMBL/GenBank/DDBJ databases">
        <authorList>
            <person name="Gilroy R."/>
        </authorList>
    </citation>
    <scope>NUCLEOTIDE SEQUENCE</scope>
    <source>
        <strain evidence="9">ChiBcolR7-4860</strain>
    </source>
</reference>
<keyword evidence="2" id="KW-0964">Secreted</keyword>
<organism evidence="9 10">
    <name type="scientific">Bifidobacterium pullorum subsp. gallinarum</name>
    <dbReference type="NCBI Taxonomy" id="78344"/>
    <lineage>
        <taxon>Bacteria</taxon>
        <taxon>Bacillati</taxon>
        <taxon>Actinomycetota</taxon>
        <taxon>Actinomycetes</taxon>
        <taxon>Bifidobacteriales</taxon>
        <taxon>Bifidobacteriaceae</taxon>
        <taxon>Bifidobacterium</taxon>
    </lineage>
</organism>
<keyword evidence="6" id="KW-0812">Transmembrane</keyword>
<dbReference type="Gene3D" id="2.60.40.3050">
    <property type="match status" value="1"/>
</dbReference>
<feature type="compositionally biased region" description="Polar residues" evidence="5">
    <location>
        <begin position="1"/>
        <end position="11"/>
    </location>
</feature>
<dbReference type="InterPro" id="IPR019931">
    <property type="entry name" value="LPXTG_anchor"/>
</dbReference>
<proteinExistence type="predicted"/>
<accession>A0A921IXN9</accession>
<keyword evidence="1" id="KW-0134">Cell wall</keyword>
<feature type="compositionally biased region" description="Low complexity" evidence="5">
    <location>
        <begin position="28"/>
        <end position="42"/>
    </location>
</feature>
<dbReference type="Pfam" id="PF12892">
    <property type="entry name" value="FctA"/>
    <property type="match status" value="1"/>
</dbReference>
<dbReference type="EMBL" id="DYUX01000004">
    <property type="protein sequence ID" value="HJG41037.1"/>
    <property type="molecule type" value="Genomic_DNA"/>
</dbReference>
<evidence type="ECO:0000313" key="10">
    <source>
        <dbReference type="Proteomes" id="UP000786560"/>
    </source>
</evidence>
<evidence type="ECO:0000256" key="1">
    <source>
        <dbReference type="ARBA" id="ARBA00022512"/>
    </source>
</evidence>
<keyword evidence="6" id="KW-1133">Transmembrane helix</keyword>
<dbReference type="InterPro" id="IPR022464">
    <property type="entry name" value="Strep_pil_isopept_link"/>
</dbReference>
<evidence type="ECO:0000256" key="2">
    <source>
        <dbReference type="ARBA" id="ARBA00022525"/>
    </source>
</evidence>
<dbReference type="Gene3D" id="2.60.40.10">
    <property type="entry name" value="Immunoglobulins"/>
    <property type="match status" value="2"/>
</dbReference>
<reference evidence="9" key="1">
    <citation type="journal article" date="2021" name="PeerJ">
        <title>Extensive microbial diversity within the chicken gut microbiome revealed by metagenomics and culture.</title>
        <authorList>
            <person name="Gilroy R."/>
            <person name="Ravi A."/>
            <person name="Getino M."/>
            <person name="Pursley I."/>
            <person name="Horton D.L."/>
            <person name="Alikhan N.F."/>
            <person name="Baker D."/>
            <person name="Gharbi K."/>
            <person name="Hall N."/>
            <person name="Watson M."/>
            <person name="Adriaenssens E.M."/>
            <person name="Foster-Nyarko E."/>
            <person name="Jarju S."/>
            <person name="Secka A."/>
            <person name="Antonio M."/>
            <person name="Oren A."/>
            <person name="Chaudhuri R.R."/>
            <person name="La Ragione R."/>
            <person name="Hildebrand F."/>
            <person name="Pallen M.J."/>
        </authorList>
    </citation>
    <scope>NUCLEOTIDE SEQUENCE</scope>
    <source>
        <strain evidence="9">ChiBcolR7-4860</strain>
    </source>
</reference>
<evidence type="ECO:0000256" key="3">
    <source>
        <dbReference type="ARBA" id="ARBA00022729"/>
    </source>
</evidence>
<dbReference type="PROSITE" id="PS50847">
    <property type="entry name" value="GRAM_POS_ANCHORING"/>
    <property type="match status" value="1"/>
</dbReference>
<feature type="transmembrane region" description="Helical" evidence="6">
    <location>
        <begin position="1270"/>
        <end position="1288"/>
    </location>
</feature>
<dbReference type="RefSeq" id="WP_278710749.1">
    <property type="nucleotide sequence ID" value="NZ_DYUX01000004.1"/>
</dbReference>
<dbReference type="InterPro" id="IPR037524">
    <property type="entry name" value="PA14/GLEYA"/>
</dbReference>
<dbReference type="InterPro" id="IPR013783">
    <property type="entry name" value="Ig-like_fold"/>
</dbReference>
<dbReference type="Pfam" id="PF24547">
    <property type="entry name" value="DUF7601"/>
    <property type="match status" value="1"/>
</dbReference>
<gene>
    <name evidence="9" type="ORF">K8U73_01375</name>
</gene>
<dbReference type="PANTHER" id="PTHR31137:SF29">
    <property type="entry name" value="PROTEIN PSIA-RELATED"/>
    <property type="match status" value="1"/>
</dbReference>
<evidence type="ECO:0000256" key="6">
    <source>
        <dbReference type="SAM" id="Phobius"/>
    </source>
</evidence>
<keyword evidence="4" id="KW-0572">Peptidoglycan-anchor</keyword>
<feature type="compositionally biased region" description="Basic and acidic residues" evidence="5">
    <location>
        <begin position="46"/>
        <end position="68"/>
    </location>
</feature>
<protein>
    <submittedName>
        <fullName evidence="9">DUF5979 domain-containing protein</fullName>
    </submittedName>
</protein>